<evidence type="ECO:0000313" key="2">
    <source>
        <dbReference type="EMBL" id="CRK83835.1"/>
    </source>
</evidence>
<dbReference type="AlphaFoldDB" id="A0A0U1P0M3"/>
<keyword evidence="3" id="KW-1185">Reference proteome</keyword>
<keyword evidence="1" id="KW-1133">Transmembrane helix</keyword>
<keyword evidence="1" id="KW-0812">Transmembrane</keyword>
<protein>
    <submittedName>
        <fullName evidence="2">Uncharacterized protein</fullName>
    </submittedName>
</protein>
<proteinExistence type="predicted"/>
<dbReference type="RefSeq" id="WP_090636924.1">
    <property type="nucleotide sequence ID" value="NZ_CVRB01000004.1"/>
</dbReference>
<feature type="transmembrane region" description="Helical" evidence="1">
    <location>
        <begin position="55"/>
        <end position="78"/>
    </location>
</feature>
<dbReference type="OrthoDB" id="2879936at2"/>
<evidence type="ECO:0000313" key="3">
    <source>
        <dbReference type="Proteomes" id="UP000199087"/>
    </source>
</evidence>
<dbReference type="Proteomes" id="UP000199087">
    <property type="component" value="Unassembled WGS sequence"/>
</dbReference>
<sequence>MRFLNKRPKIDEVRDELNTVMEVMESDYFVVLDLLLFSIIFTLLLSPSIQSLKLSVLIFCGNFGIFTGLYFFIVNRFFKNKIYF</sequence>
<keyword evidence="1" id="KW-0472">Membrane</keyword>
<dbReference type="EMBL" id="CVRB01000004">
    <property type="protein sequence ID" value="CRK83835.1"/>
    <property type="molecule type" value="Genomic_DNA"/>
</dbReference>
<dbReference type="STRING" id="1499688.BN000_03829"/>
<organism evidence="2 3">
    <name type="scientific">Neobacillus massiliamazoniensis</name>
    <dbReference type="NCBI Taxonomy" id="1499688"/>
    <lineage>
        <taxon>Bacteria</taxon>
        <taxon>Bacillati</taxon>
        <taxon>Bacillota</taxon>
        <taxon>Bacilli</taxon>
        <taxon>Bacillales</taxon>
        <taxon>Bacillaceae</taxon>
        <taxon>Neobacillus</taxon>
    </lineage>
</organism>
<name>A0A0U1P0M3_9BACI</name>
<gene>
    <name evidence="2" type="ORF">BN000_03829</name>
</gene>
<accession>A0A0U1P0M3</accession>
<feature type="transmembrane region" description="Helical" evidence="1">
    <location>
        <begin position="28"/>
        <end position="49"/>
    </location>
</feature>
<evidence type="ECO:0000256" key="1">
    <source>
        <dbReference type="SAM" id="Phobius"/>
    </source>
</evidence>
<reference evidence="3" key="1">
    <citation type="submission" date="2015-05" db="EMBL/GenBank/DDBJ databases">
        <authorList>
            <person name="Urmite Genomes"/>
        </authorList>
    </citation>
    <scope>NUCLEOTIDE SEQUENCE [LARGE SCALE GENOMIC DNA]</scope>
    <source>
        <strain evidence="3">LF1</strain>
    </source>
</reference>